<accession>X1HA69</accession>
<comment type="caution">
    <text evidence="1">The sequence shown here is derived from an EMBL/GenBank/DDBJ whole genome shotgun (WGS) entry which is preliminary data.</text>
</comment>
<protein>
    <submittedName>
        <fullName evidence="1">Uncharacterized protein</fullName>
    </submittedName>
</protein>
<evidence type="ECO:0000313" key="1">
    <source>
        <dbReference type="EMBL" id="GAH42218.1"/>
    </source>
</evidence>
<name>X1HA69_9ZZZZ</name>
<organism evidence="1">
    <name type="scientific">marine sediment metagenome</name>
    <dbReference type="NCBI Taxonomy" id="412755"/>
    <lineage>
        <taxon>unclassified sequences</taxon>
        <taxon>metagenomes</taxon>
        <taxon>ecological metagenomes</taxon>
    </lineage>
</organism>
<reference evidence="1" key="1">
    <citation type="journal article" date="2014" name="Front. Microbiol.">
        <title>High frequency of phylogenetically diverse reductive dehalogenase-homologous genes in deep subseafloor sedimentary metagenomes.</title>
        <authorList>
            <person name="Kawai M."/>
            <person name="Futagami T."/>
            <person name="Toyoda A."/>
            <person name="Takaki Y."/>
            <person name="Nishi S."/>
            <person name="Hori S."/>
            <person name="Arai W."/>
            <person name="Tsubouchi T."/>
            <person name="Morono Y."/>
            <person name="Uchiyama I."/>
            <person name="Ito T."/>
            <person name="Fujiyama A."/>
            <person name="Inagaki F."/>
            <person name="Takami H."/>
        </authorList>
    </citation>
    <scope>NUCLEOTIDE SEQUENCE</scope>
    <source>
        <strain evidence="1">Expedition CK06-06</strain>
    </source>
</reference>
<dbReference type="EMBL" id="BARU01009833">
    <property type="protein sequence ID" value="GAH42218.1"/>
    <property type="molecule type" value="Genomic_DNA"/>
</dbReference>
<gene>
    <name evidence="1" type="ORF">S03H2_18911</name>
</gene>
<dbReference type="AlphaFoldDB" id="X1HA69"/>
<sequence length="64" mass="7566">MIIVQFTPDELRVLHDVLSDIIENVDSNEWSVYPPPLDTHIFEFSDNEFDCLHKFRNAISQFLD</sequence>
<proteinExistence type="predicted"/>